<evidence type="ECO:0000256" key="1">
    <source>
        <dbReference type="SAM" id="SignalP"/>
    </source>
</evidence>
<feature type="chain" id="PRO_5018011916" description="Porin" evidence="1">
    <location>
        <begin position="36"/>
        <end position="217"/>
    </location>
</feature>
<reference evidence="2 3" key="1">
    <citation type="submission" date="2018-10" db="EMBL/GenBank/DDBJ databases">
        <authorList>
            <person name="Chen W.-M."/>
        </authorList>
    </citation>
    <scope>NUCLEOTIDE SEQUENCE [LARGE SCALE GENOMIC DNA]</scope>
    <source>
        <strain evidence="2 3">THS-13</strain>
    </source>
</reference>
<dbReference type="EMBL" id="RJVO01000004">
    <property type="protein sequence ID" value="ROH89412.1"/>
    <property type="molecule type" value="Genomic_DNA"/>
</dbReference>
<proteinExistence type="predicted"/>
<comment type="caution">
    <text evidence="2">The sequence shown here is derived from an EMBL/GenBank/DDBJ whole genome shotgun (WGS) entry which is preliminary data.</text>
</comment>
<dbReference type="AlphaFoldDB" id="A0A3N0V9S8"/>
<name>A0A3N0V9S8_9GAMM</name>
<evidence type="ECO:0000313" key="3">
    <source>
        <dbReference type="Proteomes" id="UP000282106"/>
    </source>
</evidence>
<evidence type="ECO:0000313" key="2">
    <source>
        <dbReference type="EMBL" id="ROH89412.1"/>
    </source>
</evidence>
<feature type="signal peptide" evidence="1">
    <location>
        <begin position="1"/>
        <end position="35"/>
    </location>
</feature>
<protein>
    <recommendedName>
        <fullName evidence="4">Porin</fullName>
    </recommendedName>
</protein>
<dbReference type="InParanoid" id="A0A3N0V9S8"/>
<gene>
    <name evidence="2" type="ORF">ED208_09715</name>
</gene>
<dbReference type="FunCoup" id="A0A3N0V9S8">
    <property type="interactions" value="10"/>
</dbReference>
<organism evidence="2 3">
    <name type="scientific">Stagnimonas aquatica</name>
    <dbReference type="NCBI Taxonomy" id="2689987"/>
    <lineage>
        <taxon>Bacteria</taxon>
        <taxon>Pseudomonadati</taxon>
        <taxon>Pseudomonadota</taxon>
        <taxon>Gammaproteobacteria</taxon>
        <taxon>Nevskiales</taxon>
        <taxon>Nevskiaceae</taxon>
        <taxon>Stagnimonas</taxon>
    </lineage>
</organism>
<sequence length="217" mass="22801">MGARSTPSTRRSRVGRMRKLSLALGLLAASGLARAESVDFNLGPDSFRGFLSGPLSRLAGNLSGQYDTGFIYKQGEDNSTDAKDAELKLAHFGVLATGDVGARGAEAAAGLGARLIYADRELAGDSASGGALAFGGQFDVRWPGYERVGVTGYGWYAPELTSFSGLKSYHEVALDLEFEVVRAAAVYAGYRLVNLKPEAGGDGEVDSSGHIGIRLNF</sequence>
<dbReference type="Proteomes" id="UP000282106">
    <property type="component" value="Unassembled WGS sequence"/>
</dbReference>
<keyword evidence="3" id="KW-1185">Reference proteome</keyword>
<accession>A0A3N0V9S8</accession>
<evidence type="ECO:0008006" key="4">
    <source>
        <dbReference type="Google" id="ProtNLM"/>
    </source>
</evidence>
<dbReference type="Pfam" id="PF07437">
    <property type="entry name" value="YfaZ"/>
    <property type="match status" value="1"/>
</dbReference>
<keyword evidence="1" id="KW-0732">Signal</keyword>
<dbReference type="InterPro" id="IPR009998">
    <property type="entry name" value="YfaZ"/>
</dbReference>